<sequence length="443" mass="50273">MDSPAVPAPLDPHEQPILDRLLHTRDALILIKQDKSSYIKSRDVLPLYEEVIGEVEKLNAVRKEGDRRLSHNRLDYVLDDCFQLISLLFLTVGRNNEAPAVYSLATTVQRLLDHLEEAGFYSSKDLDSITKTLANMTETIERCRDAYSPALLTLLERRLEKCQRLLTKLRSGLSALSPDLASTHETLVSILRSTSAVNTRSKFSATEVNGLRNQLKKIEGTMKDGNFVGLDGSVLHGQDGPKSLMERCWRWTEIVLEREGKIDDRFQEQYERLLDIRNQLDRLSVTQAWSLRETDLFGYQRKLDRIDEARINGNFVDAQGQPADIHAQRTLLYLIRRSYGYIYALLISSEPVSEALLPVYNQLQTLRRCLLEVKESGGVSNSRELYPYSMKLNSIDNMRVDGKFYVGSDIPEGQGSVNALLAECYDIVWELRAAVVDEDEGGS</sequence>
<protein>
    <submittedName>
        <fullName evidence="1">Uncharacterized protein</fullName>
    </submittedName>
</protein>
<comment type="caution">
    <text evidence="1">The sequence shown here is derived from an EMBL/GenBank/DDBJ whole genome shotgun (WGS) entry which is preliminary data.</text>
</comment>
<accession>A0ACC3ATT8</accession>
<name>A0ACC3ATT8_9EURO</name>
<evidence type="ECO:0000313" key="1">
    <source>
        <dbReference type="EMBL" id="KAK1141207.1"/>
    </source>
</evidence>
<gene>
    <name evidence="1" type="ORF">N8T08_009246</name>
</gene>
<keyword evidence="2" id="KW-1185">Reference proteome</keyword>
<dbReference type="Proteomes" id="UP001177260">
    <property type="component" value="Unassembled WGS sequence"/>
</dbReference>
<evidence type="ECO:0000313" key="2">
    <source>
        <dbReference type="Proteomes" id="UP001177260"/>
    </source>
</evidence>
<reference evidence="1 2" key="1">
    <citation type="journal article" date="2023" name="ACS Omega">
        <title>Identification of the Neoaspergillic Acid Biosynthesis Gene Cluster by Establishing an In Vitro CRISPR-Ribonucleoprotein Genetic System in Aspergillus melleus.</title>
        <authorList>
            <person name="Yuan B."/>
            <person name="Grau M.F."/>
            <person name="Murata R.M."/>
            <person name="Torok T."/>
            <person name="Venkateswaran K."/>
            <person name="Stajich J.E."/>
            <person name="Wang C.C.C."/>
        </authorList>
    </citation>
    <scope>NUCLEOTIDE SEQUENCE [LARGE SCALE GENOMIC DNA]</scope>
    <source>
        <strain evidence="1 2">IMV 1140</strain>
    </source>
</reference>
<dbReference type="EMBL" id="JAOPJF010000067">
    <property type="protein sequence ID" value="KAK1141207.1"/>
    <property type="molecule type" value="Genomic_DNA"/>
</dbReference>
<proteinExistence type="predicted"/>
<organism evidence="1 2">
    <name type="scientific">Aspergillus melleus</name>
    <dbReference type="NCBI Taxonomy" id="138277"/>
    <lineage>
        <taxon>Eukaryota</taxon>
        <taxon>Fungi</taxon>
        <taxon>Dikarya</taxon>
        <taxon>Ascomycota</taxon>
        <taxon>Pezizomycotina</taxon>
        <taxon>Eurotiomycetes</taxon>
        <taxon>Eurotiomycetidae</taxon>
        <taxon>Eurotiales</taxon>
        <taxon>Aspergillaceae</taxon>
        <taxon>Aspergillus</taxon>
        <taxon>Aspergillus subgen. Circumdati</taxon>
    </lineage>
</organism>